<feature type="domain" description="Phosphomannose isomerase type I catalytic" evidence="8">
    <location>
        <begin position="4"/>
        <end position="138"/>
    </location>
</feature>
<dbReference type="GO" id="GO:0016853">
    <property type="term" value="F:isomerase activity"/>
    <property type="evidence" value="ECO:0007669"/>
    <property type="project" value="UniProtKB-KW"/>
</dbReference>
<keyword evidence="7 9" id="KW-0413">Isomerase</keyword>
<accession>A0ABN2M0W9</accession>
<dbReference type="InterPro" id="IPR046457">
    <property type="entry name" value="PMI_typeI_cat"/>
</dbReference>
<evidence type="ECO:0000313" key="9">
    <source>
        <dbReference type="EMBL" id="GAA1805535.1"/>
    </source>
</evidence>
<comment type="cofactor">
    <cofactor evidence="2">
        <name>Zn(2+)</name>
        <dbReference type="ChEBI" id="CHEBI:29105"/>
    </cofactor>
</comment>
<dbReference type="InterPro" id="IPR016305">
    <property type="entry name" value="Mannose-6-P_Isomerase"/>
</dbReference>
<dbReference type="Gene3D" id="2.60.120.10">
    <property type="entry name" value="Jelly Rolls"/>
    <property type="match status" value="2"/>
</dbReference>
<dbReference type="PIRSF" id="PIRSF001480">
    <property type="entry name" value="Mannose-6-phosphate_isomerase"/>
    <property type="match status" value="1"/>
</dbReference>
<dbReference type="PANTHER" id="PTHR10309:SF0">
    <property type="entry name" value="MANNOSE-6-PHOSPHATE ISOMERASE"/>
    <property type="match status" value="1"/>
</dbReference>
<proteinExistence type="inferred from homology"/>
<dbReference type="RefSeq" id="WP_344131056.1">
    <property type="nucleotide sequence ID" value="NZ_BAAALT010000078.1"/>
</dbReference>
<organism evidence="9 10">
    <name type="scientific">Luedemannella flava</name>
    <dbReference type="NCBI Taxonomy" id="349316"/>
    <lineage>
        <taxon>Bacteria</taxon>
        <taxon>Bacillati</taxon>
        <taxon>Actinomycetota</taxon>
        <taxon>Actinomycetes</taxon>
        <taxon>Micromonosporales</taxon>
        <taxon>Micromonosporaceae</taxon>
        <taxon>Luedemannella</taxon>
    </lineage>
</organism>
<dbReference type="NCBIfam" id="TIGR00218">
    <property type="entry name" value="manA"/>
    <property type="match status" value="1"/>
</dbReference>
<name>A0ABN2M0W9_9ACTN</name>
<evidence type="ECO:0000256" key="1">
    <source>
        <dbReference type="ARBA" id="ARBA00000757"/>
    </source>
</evidence>
<dbReference type="EC" id="5.3.1.8" evidence="4"/>
<gene>
    <name evidence="9" type="primary">manA_1</name>
    <name evidence="9" type="ORF">GCM10009682_29210</name>
</gene>
<dbReference type="InterPro" id="IPR001250">
    <property type="entry name" value="Man6P_Isoase-1"/>
</dbReference>
<evidence type="ECO:0000256" key="7">
    <source>
        <dbReference type="ARBA" id="ARBA00023235"/>
    </source>
</evidence>
<comment type="similarity">
    <text evidence="3">Belongs to the mannose-6-phosphate isomerase type 1 family.</text>
</comment>
<evidence type="ECO:0000256" key="3">
    <source>
        <dbReference type="ARBA" id="ARBA00010772"/>
    </source>
</evidence>
<dbReference type="Pfam" id="PF20511">
    <property type="entry name" value="PMI_typeI_cat"/>
    <property type="match status" value="1"/>
</dbReference>
<evidence type="ECO:0000256" key="5">
    <source>
        <dbReference type="ARBA" id="ARBA00022723"/>
    </source>
</evidence>
<evidence type="ECO:0000256" key="4">
    <source>
        <dbReference type="ARBA" id="ARBA00011956"/>
    </source>
</evidence>
<dbReference type="PANTHER" id="PTHR10309">
    <property type="entry name" value="MANNOSE-6-PHOSPHATE ISOMERASE"/>
    <property type="match status" value="1"/>
</dbReference>
<dbReference type="InterPro" id="IPR014710">
    <property type="entry name" value="RmlC-like_jellyroll"/>
</dbReference>
<evidence type="ECO:0000256" key="2">
    <source>
        <dbReference type="ARBA" id="ARBA00001947"/>
    </source>
</evidence>
<dbReference type="Gene3D" id="1.10.441.10">
    <property type="entry name" value="Phosphomannose Isomerase, domain 2"/>
    <property type="match status" value="1"/>
</dbReference>
<evidence type="ECO:0000313" key="10">
    <source>
        <dbReference type="Proteomes" id="UP001500218"/>
    </source>
</evidence>
<dbReference type="InterPro" id="IPR011051">
    <property type="entry name" value="RmlC_Cupin_sf"/>
</dbReference>
<dbReference type="Proteomes" id="UP001500218">
    <property type="component" value="Unassembled WGS sequence"/>
</dbReference>
<comment type="caution">
    <text evidence="9">The sequence shown here is derived from an EMBL/GenBank/DDBJ whole genome shotgun (WGS) entry which is preliminary data.</text>
</comment>
<dbReference type="PRINTS" id="PR00714">
    <property type="entry name" value="MAN6PISMRASE"/>
</dbReference>
<protein>
    <recommendedName>
        <fullName evidence="4">mannose-6-phosphate isomerase</fullName>
        <ecNumber evidence="4">5.3.1.8</ecNumber>
    </recommendedName>
</protein>
<evidence type="ECO:0000256" key="6">
    <source>
        <dbReference type="ARBA" id="ARBA00022833"/>
    </source>
</evidence>
<reference evidence="9 10" key="1">
    <citation type="journal article" date="2019" name="Int. J. Syst. Evol. Microbiol.">
        <title>The Global Catalogue of Microorganisms (GCM) 10K type strain sequencing project: providing services to taxonomists for standard genome sequencing and annotation.</title>
        <authorList>
            <consortium name="The Broad Institute Genomics Platform"/>
            <consortium name="The Broad Institute Genome Sequencing Center for Infectious Disease"/>
            <person name="Wu L."/>
            <person name="Ma J."/>
        </authorList>
    </citation>
    <scope>NUCLEOTIDE SEQUENCE [LARGE SCALE GENOMIC DNA]</scope>
    <source>
        <strain evidence="9 10">JCM 13250</strain>
    </source>
</reference>
<evidence type="ECO:0000259" key="8">
    <source>
        <dbReference type="Pfam" id="PF20511"/>
    </source>
</evidence>
<dbReference type="EMBL" id="BAAALT010000078">
    <property type="protein sequence ID" value="GAA1805535.1"/>
    <property type="molecule type" value="Genomic_DNA"/>
</dbReference>
<dbReference type="CDD" id="cd07011">
    <property type="entry name" value="cupin_PMI_type_I_N"/>
    <property type="match status" value="1"/>
</dbReference>
<dbReference type="SUPFAM" id="SSF51182">
    <property type="entry name" value="RmlC-like cupins"/>
    <property type="match status" value="1"/>
</dbReference>
<keyword evidence="10" id="KW-1185">Reference proteome</keyword>
<keyword evidence="5" id="KW-0479">Metal-binding</keyword>
<comment type="catalytic activity">
    <reaction evidence="1">
        <text>D-mannose 6-phosphate = D-fructose 6-phosphate</text>
        <dbReference type="Rhea" id="RHEA:12356"/>
        <dbReference type="ChEBI" id="CHEBI:58735"/>
        <dbReference type="ChEBI" id="CHEBI:61527"/>
        <dbReference type="EC" id="5.3.1.8"/>
    </reaction>
</comment>
<sequence length="384" mass="40090">MEALSGGLRHYAWGSRRAIAALRGRDGGDEPEAELWLGAHPDLPGTVLRSGRPAALDDLIAQRPEHWLGRDALARFGPRLPFLVKILAAEQPLSLQVHPEPAHAAARWSTGYPGYTDAQHKPELLVALEPFDVLCGFRDPARSAAALRALAVEGGAAALLAGGELEAAVGLLMRVRGEDARRLIATAATARPPDEFAGDLELLRLLADRYPADPAVLVSLLLNRRLLAPGEAVWMPAGNPHAYLRGTGVEVMAASDNVLRAGLTAKPVDVQEVLRVLRYEVLAEPVLRAEPAGDGVLAWDVPVDDFALRAVDVAAGGPSVTLSLPGPKVVVAIGHIWVGDDDGRIDLEPGQAAVGRAGAGALTLGGAGRAFVASTAGASAAFNA</sequence>
<keyword evidence="6" id="KW-0862">Zinc</keyword>